<organism evidence="2 3">
    <name type="scientific">Protopolystoma xenopodis</name>
    <dbReference type="NCBI Taxonomy" id="117903"/>
    <lineage>
        <taxon>Eukaryota</taxon>
        <taxon>Metazoa</taxon>
        <taxon>Spiralia</taxon>
        <taxon>Lophotrochozoa</taxon>
        <taxon>Platyhelminthes</taxon>
        <taxon>Monogenea</taxon>
        <taxon>Polyopisthocotylea</taxon>
        <taxon>Polystomatidea</taxon>
        <taxon>Polystomatidae</taxon>
        <taxon>Protopolystoma</taxon>
    </lineage>
</organism>
<accession>A0A448WTN8</accession>
<sequence length="116" mass="13242">MSRRLRQPGHPIKAKRLHHNGNQPSSSVLDNAFRNLVFVLIRIASASFKDWGHCSSLKGPEIEASTALLRISPLFASRTQYHWPEAMSVHDVETDRRRLFVWLTCSCVPFSTVHFS</sequence>
<gene>
    <name evidence="2" type="ORF">PXEA_LOCUS13422</name>
</gene>
<evidence type="ECO:0000313" key="3">
    <source>
        <dbReference type="Proteomes" id="UP000784294"/>
    </source>
</evidence>
<dbReference type="EMBL" id="CAAALY010044176">
    <property type="protein sequence ID" value="VEL19982.1"/>
    <property type="molecule type" value="Genomic_DNA"/>
</dbReference>
<keyword evidence="3" id="KW-1185">Reference proteome</keyword>
<comment type="caution">
    <text evidence="2">The sequence shown here is derived from an EMBL/GenBank/DDBJ whole genome shotgun (WGS) entry which is preliminary data.</text>
</comment>
<feature type="region of interest" description="Disordered" evidence="1">
    <location>
        <begin position="1"/>
        <end position="23"/>
    </location>
</feature>
<feature type="compositionally biased region" description="Basic residues" evidence="1">
    <location>
        <begin position="1"/>
        <end position="19"/>
    </location>
</feature>
<protein>
    <submittedName>
        <fullName evidence="2">Uncharacterized protein</fullName>
    </submittedName>
</protein>
<reference evidence="2" key="1">
    <citation type="submission" date="2018-11" db="EMBL/GenBank/DDBJ databases">
        <authorList>
            <consortium name="Pathogen Informatics"/>
        </authorList>
    </citation>
    <scope>NUCLEOTIDE SEQUENCE</scope>
</reference>
<name>A0A448WTN8_9PLAT</name>
<dbReference type="Proteomes" id="UP000784294">
    <property type="component" value="Unassembled WGS sequence"/>
</dbReference>
<proteinExistence type="predicted"/>
<evidence type="ECO:0000256" key="1">
    <source>
        <dbReference type="SAM" id="MobiDB-lite"/>
    </source>
</evidence>
<evidence type="ECO:0000313" key="2">
    <source>
        <dbReference type="EMBL" id="VEL19982.1"/>
    </source>
</evidence>
<dbReference type="AlphaFoldDB" id="A0A448WTN8"/>